<dbReference type="InterPro" id="IPR023846">
    <property type="entry name" value="CHP04042_MSMEG0570"/>
</dbReference>
<dbReference type="AlphaFoldDB" id="A0A951P939"/>
<protein>
    <submittedName>
        <fullName evidence="1">MSMEG_0570 family nitrogen starvation response protein</fullName>
    </submittedName>
</protein>
<reference evidence="1" key="2">
    <citation type="journal article" date="2022" name="Microbiol. Resour. Announc.">
        <title>Metagenome Sequencing to Explore Phylogenomics of Terrestrial Cyanobacteria.</title>
        <authorList>
            <person name="Ward R.D."/>
            <person name="Stajich J.E."/>
            <person name="Johansen J.R."/>
            <person name="Huntemann M."/>
            <person name="Clum A."/>
            <person name="Foster B."/>
            <person name="Foster B."/>
            <person name="Roux S."/>
            <person name="Palaniappan K."/>
            <person name="Varghese N."/>
            <person name="Mukherjee S."/>
            <person name="Reddy T.B.K."/>
            <person name="Daum C."/>
            <person name="Copeland A."/>
            <person name="Chen I.A."/>
            <person name="Ivanova N.N."/>
            <person name="Kyrpides N.C."/>
            <person name="Shapiro N."/>
            <person name="Eloe-Fadrosh E.A."/>
            <person name="Pietrasiak N."/>
        </authorList>
    </citation>
    <scope>NUCLEOTIDE SEQUENCE</scope>
    <source>
        <strain evidence="1">GSE-TBD4-15B</strain>
    </source>
</reference>
<evidence type="ECO:0000313" key="1">
    <source>
        <dbReference type="EMBL" id="MBW4465366.1"/>
    </source>
</evidence>
<comment type="caution">
    <text evidence="1">The sequence shown here is derived from an EMBL/GenBank/DDBJ whole genome shotgun (WGS) entry which is preliminary data.</text>
</comment>
<organism evidence="1 2">
    <name type="scientific">Pegethrix bostrychoides GSE-TBD4-15B</name>
    <dbReference type="NCBI Taxonomy" id="2839662"/>
    <lineage>
        <taxon>Bacteria</taxon>
        <taxon>Bacillati</taxon>
        <taxon>Cyanobacteriota</taxon>
        <taxon>Cyanophyceae</taxon>
        <taxon>Oculatellales</taxon>
        <taxon>Oculatellaceae</taxon>
        <taxon>Pegethrix</taxon>
    </lineage>
</organism>
<evidence type="ECO:0000313" key="2">
    <source>
        <dbReference type="Proteomes" id="UP000707356"/>
    </source>
</evidence>
<dbReference type="NCBIfam" id="TIGR04042">
    <property type="entry name" value="MSMEG_0570_fam"/>
    <property type="match status" value="1"/>
</dbReference>
<dbReference type="EMBL" id="JAHHHV010000040">
    <property type="protein sequence ID" value="MBW4465366.1"/>
    <property type="molecule type" value="Genomic_DNA"/>
</dbReference>
<accession>A0A951P939</accession>
<gene>
    <name evidence="1" type="ORF">KME07_07990</name>
</gene>
<dbReference type="Proteomes" id="UP000707356">
    <property type="component" value="Unassembled WGS sequence"/>
</dbReference>
<reference evidence="1" key="1">
    <citation type="submission" date="2021-05" db="EMBL/GenBank/DDBJ databases">
        <authorList>
            <person name="Pietrasiak N."/>
            <person name="Ward R."/>
            <person name="Stajich J.E."/>
            <person name="Kurbessoian T."/>
        </authorList>
    </citation>
    <scope>NUCLEOTIDE SEQUENCE</scope>
    <source>
        <strain evidence="1">GSE-TBD4-15B</strain>
    </source>
</reference>
<proteinExistence type="predicted"/>
<sequence length="111" mass="12571">MPEIRFQIEWCDGTQELCYSPSLVVKQYFSPDSDYELSDFVERSRSALTIASDRVQAKYGRPCGLALGQLQAIEARAAQYTAEYAAEYAAQSAQQPDQLPQLKVRVLRFVE</sequence>
<name>A0A951P939_9CYAN</name>